<dbReference type="GO" id="GO:0031297">
    <property type="term" value="P:replication fork processing"/>
    <property type="evidence" value="ECO:0007669"/>
    <property type="project" value="TreeGrafter"/>
</dbReference>
<feature type="compositionally biased region" description="Polar residues" evidence="5">
    <location>
        <begin position="13"/>
        <end position="34"/>
    </location>
</feature>
<dbReference type="GO" id="GO:0009411">
    <property type="term" value="P:response to UV"/>
    <property type="evidence" value="ECO:0007669"/>
    <property type="project" value="TreeGrafter"/>
</dbReference>
<accession>A0A200PVB4</accession>
<comment type="catalytic activity">
    <reaction evidence="2">
        <text>ssDNA + n NTP = ssDNA/pppN(pN)n-1 hybrid + (n-1) diphosphate.</text>
        <dbReference type="EC" id="2.7.7.102"/>
    </reaction>
</comment>
<dbReference type="GO" id="GO:0003682">
    <property type="term" value="F:chromatin binding"/>
    <property type="evidence" value="ECO:0007669"/>
    <property type="project" value="TreeGrafter"/>
</dbReference>
<reference evidence="6 7" key="1">
    <citation type="journal article" date="2017" name="Mol. Plant">
        <title>The Genome of Medicinal Plant Macleaya cordata Provides New Insights into Benzylisoquinoline Alkaloids Metabolism.</title>
        <authorList>
            <person name="Liu X."/>
            <person name="Liu Y."/>
            <person name="Huang P."/>
            <person name="Ma Y."/>
            <person name="Qing Z."/>
            <person name="Tang Q."/>
            <person name="Cao H."/>
            <person name="Cheng P."/>
            <person name="Zheng Y."/>
            <person name="Yuan Z."/>
            <person name="Zhou Y."/>
            <person name="Liu J."/>
            <person name="Tang Z."/>
            <person name="Zhuo Y."/>
            <person name="Zhang Y."/>
            <person name="Yu L."/>
            <person name="Huang J."/>
            <person name="Yang P."/>
            <person name="Peng Q."/>
            <person name="Zhang J."/>
            <person name="Jiang W."/>
            <person name="Zhang Z."/>
            <person name="Lin K."/>
            <person name="Ro D.K."/>
            <person name="Chen X."/>
            <person name="Xiong X."/>
            <person name="Shang Y."/>
            <person name="Huang S."/>
            <person name="Zeng J."/>
        </authorList>
    </citation>
    <scope>NUCLEOTIDE SEQUENCE [LARGE SCALE GENOMIC DNA]</scope>
    <source>
        <strain evidence="7">cv. BLH2017</strain>
        <tissue evidence="6">Root</tissue>
    </source>
</reference>
<evidence type="ECO:0000256" key="3">
    <source>
        <dbReference type="ARBA" id="ARBA00044768"/>
    </source>
</evidence>
<dbReference type="GO" id="GO:0005634">
    <property type="term" value="C:nucleus"/>
    <property type="evidence" value="ECO:0007669"/>
    <property type="project" value="TreeGrafter"/>
</dbReference>
<keyword evidence="7" id="KW-1185">Reference proteome</keyword>
<dbReference type="AlphaFoldDB" id="A0A200PVB4"/>
<dbReference type="GO" id="GO:0005759">
    <property type="term" value="C:mitochondrial matrix"/>
    <property type="evidence" value="ECO:0007669"/>
    <property type="project" value="TreeGrafter"/>
</dbReference>
<dbReference type="GO" id="GO:0003887">
    <property type="term" value="F:DNA-directed DNA polymerase activity"/>
    <property type="evidence" value="ECO:0007669"/>
    <property type="project" value="UniProtKB-EC"/>
</dbReference>
<feature type="region of interest" description="Disordered" evidence="5">
    <location>
        <begin position="1"/>
        <end position="34"/>
    </location>
</feature>
<evidence type="ECO:0000313" key="7">
    <source>
        <dbReference type="Proteomes" id="UP000195402"/>
    </source>
</evidence>
<proteinExistence type="predicted"/>
<organism evidence="6 7">
    <name type="scientific">Macleaya cordata</name>
    <name type="common">Five-seeded plume-poppy</name>
    <name type="synonym">Bocconia cordata</name>
    <dbReference type="NCBI Taxonomy" id="56857"/>
    <lineage>
        <taxon>Eukaryota</taxon>
        <taxon>Viridiplantae</taxon>
        <taxon>Streptophyta</taxon>
        <taxon>Embryophyta</taxon>
        <taxon>Tracheophyta</taxon>
        <taxon>Spermatophyta</taxon>
        <taxon>Magnoliopsida</taxon>
        <taxon>Ranunculales</taxon>
        <taxon>Papaveraceae</taxon>
        <taxon>Papaveroideae</taxon>
        <taxon>Macleaya</taxon>
    </lineage>
</organism>
<dbReference type="GO" id="GO:0006264">
    <property type="term" value="P:mitochondrial DNA replication"/>
    <property type="evidence" value="ECO:0007669"/>
    <property type="project" value="TreeGrafter"/>
</dbReference>
<evidence type="ECO:0000256" key="4">
    <source>
        <dbReference type="ARBA" id="ARBA00047303"/>
    </source>
</evidence>
<evidence type="ECO:0000256" key="2">
    <source>
        <dbReference type="ARBA" id="ARBA00044677"/>
    </source>
</evidence>
<dbReference type="PANTHER" id="PTHR31399:SF0">
    <property type="entry name" value="DNA-DIRECTED PRIMASE_POLYMERASE PROTEIN"/>
    <property type="match status" value="1"/>
</dbReference>
<evidence type="ECO:0000256" key="5">
    <source>
        <dbReference type="SAM" id="MobiDB-lite"/>
    </source>
</evidence>
<dbReference type="EC" id="2.7.7.102" evidence="3"/>
<dbReference type="OMA" id="HYEVIQD"/>
<dbReference type="GO" id="GO:0042276">
    <property type="term" value="P:error-prone translesion synthesis"/>
    <property type="evidence" value="ECO:0007669"/>
    <property type="project" value="InterPro"/>
</dbReference>
<sequence>MESAIRERKKSQNKFSNASLSQGEASASLRQQNSADRQLCMEKQLGTTEINPIKFKSRKRISPVVFYGSPHGVPAKRPKRLLQLLHEIHNDLSEENDFNSRKQVWATFPKQDQAIAFAKSHSHVHLFSYQDRLNGQRRFLVSTYEEFWRRYKNMDSTFRHHYEVIQEGLPCHLYFDLEFNKRANADKNGEEMVDLLISVTLDALFDKYSIQGNQDWIVELDSSTEEKFSRHLIIRIPETAFKDNSHTGAFVAEICSRISSARESDPRLDKLFVLKDSCSAEFPPQLFVDNAVYSRNRCFRVALSSKAGKRSVLLPTGRFKCKNMREEEMFMESLICKIDGDCQKLLICKLDSECMKTLCFNSEVLNSNCEEHFSAPDVLALHACSNDLPTTYFMGKSPFPALDIFVESIASTGNVSGGKIRSWYWFSDYGVMVYSMSRNRYCERIGREHKSNHVMYIVDFKRAVYYQKCYDPDCKGYRSPIRPIPMDVIPDNVAFMHPSQAENYRSMNNNLDHQFDNNDAQQLHNSCGKDQRSCGKNGWWLEAMRIADEIESMRKAQEHDELPPQFYDVFTLQFISTATKYIRTGCRK</sequence>
<dbReference type="OrthoDB" id="5988181at2759"/>
<dbReference type="FunCoup" id="A0A200PVB4">
    <property type="interactions" value="2100"/>
</dbReference>
<protein>
    <recommendedName>
        <fullName evidence="1">DNA-directed primase/polymerase protein</fullName>
        <ecNumber evidence="3">2.7.7.102</ecNumber>
    </recommendedName>
</protein>
<dbReference type="InParanoid" id="A0A200PVB4"/>
<dbReference type="EMBL" id="MVGT01003978">
    <property type="protein sequence ID" value="OVA02115.1"/>
    <property type="molecule type" value="Genomic_DNA"/>
</dbReference>
<name>A0A200PVB4_MACCD</name>
<dbReference type="InterPro" id="IPR044917">
    <property type="entry name" value="PRIMPOL"/>
</dbReference>
<comment type="catalytic activity">
    <reaction evidence="4">
        <text>DNA(n) + a 2'-deoxyribonucleoside 5'-triphosphate = DNA(n+1) + diphosphate</text>
        <dbReference type="Rhea" id="RHEA:22508"/>
        <dbReference type="Rhea" id="RHEA-COMP:17339"/>
        <dbReference type="Rhea" id="RHEA-COMP:17340"/>
        <dbReference type="ChEBI" id="CHEBI:33019"/>
        <dbReference type="ChEBI" id="CHEBI:61560"/>
        <dbReference type="ChEBI" id="CHEBI:173112"/>
        <dbReference type="EC" id="2.7.7.7"/>
    </reaction>
    <physiologicalReaction direction="left-to-right" evidence="4">
        <dbReference type="Rhea" id="RHEA:22509"/>
    </physiologicalReaction>
</comment>
<evidence type="ECO:0000256" key="1">
    <source>
        <dbReference type="ARBA" id="ARBA00026139"/>
    </source>
</evidence>
<comment type="caution">
    <text evidence="6">The sequence shown here is derived from an EMBL/GenBank/DDBJ whole genome shotgun (WGS) entry which is preliminary data.</text>
</comment>
<dbReference type="STRING" id="56857.A0A200PVB4"/>
<dbReference type="Pfam" id="PF03121">
    <property type="entry name" value="Herpes_UL52"/>
    <property type="match status" value="1"/>
</dbReference>
<dbReference type="Proteomes" id="UP000195402">
    <property type="component" value="Unassembled WGS sequence"/>
</dbReference>
<gene>
    <name evidence="6" type="ORF">BVC80_1265g22</name>
</gene>
<evidence type="ECO:0000313" key="6">
    <source>
        <dbReference type="EMBL" id="OVA02115.1"/>
    </source>
</evidence>
<dbReference type="PANTHER" id="PTHR31399">
    <property type="entry name" value="DNA-DIRECTED PRIMASE / POLYMERASE PROTEIN"/>
    <property type="match status" value="1"/>
</dbReference>